<dbReference type="SMART" id="SM00184">
    <property type="entry name" value="RING"/>
    <property type="match status" value="1"/>
</dbReference>
<feature type="region of interest" description="Disordered" evidence="2">
    <location>
        <begin position="232"/>
        <end position="293"/>
    </location>
</feature>
<dbReference type="SUPFAM" id="SSF57850">
    <property type="entry name" value="RING/U-box"/>
    <property type="match status" value="1"/>
</dbReference>
<dbReference type="PROSITE" id="PS50089">
    <property type="entry name" value="ZF_RING_2"/>
    <property type="match status" value="1"/>
</dbReference>
<reference evidence="4" key="1">
    <citation type="submission" date="2023-10" db="EMBL/GenBank/DDBJ databases">
        <authorList>
            <person name="Chen Y."/>
            <person name="Shah S."/>
            <person name="Dougan E. K."/>
            <person name="Thang M."/>
            <person name="Chan C."/>
        </authorList>
    </citation>
    <scope>NUCLEOTIDE SEQUENCE [LARGE SCALE GENOMIC DNA]</scope>
</reference>
<accession>A0ABN9WCU9</accession>
<feature type="region of interest" description="Disordered" evidence="2">
    <location>
        <begin position="407"/>
        <end position="498"/>
    </location>
</feature>
<keyword evidence="1" id="KW-0479">Metal-binding</keyword>
<comment type="caution">
    <text evidence="4">The sequence shown here is derived from an EMBL/GenBank/DDBJ whole genome shotgun (WGS) entry which is preliminary data.</text>
</comment>
<keyword evidence="1" id="KW-0863">Zinc-finger</keyword>
<keyword evidence="1" id="KW-0862">Zinc</keyword>
<feature type="compositionally biased region" description="Acidic residues" evidence="2">
    <location>
        <begin position="7"/>
        <end position="18"/>
    </location>
</feature>
<dbReference type="InterPro" id="IPR001841">
    <property type="entry name" value="Znf_RING"/>
</dbReference>
<dbReference type="EMBL" id="CAUYUJ010018507">
    <property type="protein sequence ID" value="CAK0884150.1"/>
    <property type="molecule type" value="Genomic_DNA"/>
</dbReference>
<dbReference type="Gene3D" id="3.30.40.10">
    <property type="entry name" value="Zinc/RING finger domain, C3HC4 (zinc finger)"/>
    <property type="match status" value="1"/>
</dbReference>
<evidence type="ECO:0000313" key="5">
    <source>
        <dbReference type="Proteomes" id="UP001189429"/>
    </source>
</evidence>
<feature type="compositionally biased region" description="Low complexity" evidence="2">
    <location>
        <begin position="244"/>
        <end position="262"/>
    </location>
</feature>
<evidence type="ECO:0000256" key="1">
    <source>
        <dbReference type="PROSITE-ProRule" id="PRU00175"/>
    </source>
</evidence>
<proteinExistence type="predicted"/>
<feature type="region of interest" description="Disordered" evidence="2">
    <location>
        <begin position="1"/>
        <end position="100"/>
    </location>
</feature>
<dbReference type="InterPro" id="IPR013083">
    <property type="entry name" value="Znf_RING/FYVE/PHD"/>
</dbReference>
<sequence length="599" mass="64507">MSRNDDDPVVEETLEETLEAALEAGGVAAEPTVGDAAASPSVPGPEAEEPHGGGEAPMEVADAEEPHGGGEAPMEVADVEGPHGGGEAPPGVPGPTGDRDICDICQLPPREGPDGDSAWGQVLRAILPCLHMFHQVCIDETCRILTKPMGALACPTCRRTPQDIQAMEEKMISEGMARRTADGLPHRAKAAQAAWAARQLQIDTMFGATLPGVIFVMPLNLHRLMRASSAASGEALGGEEQRGAAPEDTAAEPAADPLAAPAPSNPQTLGRAPKRGLFPARPKPTRAPMVPDRPSFLEDRRVHRGDFGAEVEVMDKVTQLSTELGAWPTSEFSALDDESKKAFFGGIRGTKKRKEHRKWSAEGGEFLPLSAWSVKGFDTGRIESLSRPWDIQDHRVLGKTHRVPIYSAGTASKTGKLREDVKGNSGERRKVDGAPESESKESSSASSSSRSRRKKKGNELTKDKKGHKKGKKDKDARNVRKAGARGGGQKLETMRKKEGAKNLEDATAMSDKVRHMKHTLQDIVSDAAFQGMPQRVRETIEVDYKKISELHSDVKKVMDGGHNGTIRHIDNNVTVKSLLADMKREADAASQLIRQANPF</sequence>
<name>A0ABN9WCU9_9DINO</name>
<feature type="domain" description="RING-type" evidence="3">
    <location>
        <begin position="102"/>
        <end position="158"/>
    </location>
</feature>
<keyword evidence="5" id="KW-1185">Reference proteome</keyword>
<evidence type="ECO:0000259" key="3">
    <source>
        <dbReference type="PROSITE" id="PS50089"/>
    </source>
</evidence>
<gene>
    <name evidence="4" type="ORF">PCOR1329_LOCUS66171</name>
</gene>
<feature type="compositionally biased region" description="Basic and acidic residues" evidence="2">
    <location>
        <begin position="416"/>
        <end position="441"/>
    </location>
</feature>
<dbReference type="Proteomes" id="UP001189429">
    <property type="component" value="Unassembled WGS sequence"/>
</dbReference>
<protein>
    <recommendedName>
        <fullName evidence="3">RING-type domain-containing protein</fullName>
    </recommendedName>
</protein>
<feature type="compositionally biased region" description="Low complexity" evidence="2">
    <location>
        <begin position="19"/>
        <end position="30"/>
    </location>
</feature>
<organism evidence="4 5">
    <name type="scientific">Prorocentrum cordatum</name>
    <dbReference type="NCBI Taxonomy" id="2364126"/>
    <lineage>
        <taxon>Eukaryota</taxon>
        <taxon>Sar</taxon>
        <taxon>Alveolata</taxon>
        <taxon>Dinophyceae</taxon>
        <taxon>Prorocentrales</taxon>
        <taxon>Prorocentraceae</taxon>
        <taxon>Prorocentrum</taxon>
    </lineage>
</organism>
<evidence type="ECO:0000256" key="2">
    <source>
        <dbReference type="SAM" id="MobiDB-lite"/>
    </source>
</evidence>
<evidence type="ECO:0000313" key="4">
    <source>
        <dbReference type="EMBL" id="CAK0884150.1"/>
    </source>
</evidence>